<protein>
    <submittedName>
        <fullName evidence="9">AEC family transporter</fullName>
    </submittedName>
</protein>
<evidence type="ECO:0000256" key="8">
    <source>
        <dbReference type="SAM" id="Phobius"/>
    </source>
</evidence>
<dbReference type="AlphaFoldDB" id="A0A934I1P3"/>
<evidence type="ECO:0000256" key="4">
    <source>
        <dbReference type="ARBA" id="ARBA00022475"/>
    </source>
</evidence>
<keyword evidence="4" id="KW-1003">Cell membrane</keyword>
<dbReference type="Gene3D" id="1.20.1530.20">
    <property type="match status" value="2"/>
</dbReference>
<feature type="transmembrane region" description="Helical" evidence="8">
    <location>
        <begin position="191"/>
        <end position="213"/>
    </location>
</feature>
<keyword evidence="10" id="KW-1185">Reference proteome</keyword>
<dbReference type="RefSeq" id="WP_211143786.1">
    <property type="nucleotide sequence ID" value="NZ_JAEEGB010000026.1"/>
</dbReference>
<feature type="transmembrane region" description="Helical" evidence="8">
    <location>
        <begin position="68"/>
        <end position="88"/>
    </location>
</feature>
<feature type="transmembrane region" description="Helical" evidence="8">
    <location>
        <begin position="164"/>
        <end position="185"/>
    </location>
</feature>
<dbReference type="Pfam" id="PF03547">
    <property type="entry name" value="Mem_trans"/>
    <property type="match status" value="1"/>
</dbReference>
<dbReference type="PANTHER" id="PTHR36838:SF1">
    <property type="entry name" value="SLR1864 PROTEIN"/>
    <property type="match status" value="1"/>
</dbReference>
<accession>A0A934I1P3</accession>
<keyword evidence="7 8" id="KW-0472">Membrane</keyword>
<feature type="transmembrane region" description="Helical" evidence="8">
    <location>
        <begin position="254"/>
        <end position="276"/>
    </location>
</feature>
<evidence type="ECO:0000256" key="3">
    <source>
        <dbReference type="ARBA" id="ARBA00022448"/>
    </source>
</evidence>
<proteinExistence type="inferred from homology"/>
<reference evidence="9" key="1">
    <citation type="submission" date="2020-12" db="EMBL/GenBank/DDBJ databases">
        <title>Clostridium thailandense sp. nov., a novel acetogenic bacterium isolated from peat land soil in Thailand.</title>
        <authorList>
            <person name="Chaikitkaew S."/>
            <person name="Birkeland N.K."/>
        </authorList>
    </citation>
    <scope>NUCLEOTIDE SEQUENCE</scope>
    <source>
        <strain evidence="9">DSM 17425</strain>
    </source>
</reference>
<dbReference type="PANTHER" id="PTHR36838">
    <property type="entry name" value="AUXIN EFFLUX CARRIER FAMILY PROTEIN"/>
    <property type="match status" value="1"/>
</dbReference>
<keyword evidence="3" id="KW-0813">Transport</keyword>
<dbReference type="InterPro" id="IPR004776">
    <property type="entry name" value="Mem_transp_PIN-like"/>
</dbReference>
<dbReference type="GO" id="GO:0055085">
    <property type="term" value="P:transmembrane transport"/>
    <property type="evidence" value="ECO:0007669"/>
    <property type="project" value="InterPro"/>
</dbReference>
<feature type="transmembrane region" description="Helical" evidence="8">
    <location>
        <begin position="225"/>
        <end position="248"/>
    </location>
</feature>
<feature type="transmembrane region" description="Helical" evidence="8">
    <location>
        <begin position="128"/>
        <end position="152"/>
    </location>
</feature>
<evidence type="ECO:0000256" key="5">
    <source>
        <dbReference type="ARBA" id="ARBA00022692"/>
    </source>
</evidence>
<organism evidence="9 10">
    <name type="scientific">Clostridium aciditolerans</name>
    <dbReference type="NCBI Taxonomy" id="339861"/>
    <lineage>
        <taxon>Bacteria</taxon>
        <taxon>Bacillati</taxon>
        <taxon>Bacillota</taxon>
        <taxon>Clostridia</taxon>
        <taxon>Eubacteriales</taxon>
        <taxon>Clostridiaceae</taxon>
        <taxon>Clostridium</taxon>
    </lineage>
</organism>
<sequence>MTIMEIINSLCMIFIMIIPGIIFRKKELIDTNQSKGISTVVVNLTWPCLVIDAMQVKFSQEIFKRSQYIFVVVLLVFAIAFIVGFLLVKMLKIKREQGGIFAFMLVFANTGFMGIPVINALYGKEAVFYASIIEMVNDIMLFTVGIMLIQLSAGIKTKISFKEFLTPGIIGVIIGYVMFLCNFQLPGFLGHSVNIIGAATTPLTMFVIGVQVGELRFKELLGNGAIYVMSFVKLLIIPIIALLIMRFIFNDSSLLAKVLIISFAMPVAACTTIFSQQYNADVGFATKGVLLSTVVSVATIPIFAMILR</sequence>
<dbReference type="EMBL" id="JAEEGB010000026">
    <property type="protein sequence ID" value="MBI6874405.1"/>
    <property type="molecule type" value="Genomic_DNA"/>
</dbReference>
<evidence type="ECO:0000313" key="9">
    <source>
        <dbReference type="EMBL" id="MBI6874405.1"/>
    </source>
</evidence>
<comment type="subcellular location">
    <subcellularLocation>
        <location evidence="1">Cell membrane</location>
        <topology evidence="1">Multi-pass membrane protein</topology>
    </subcellularLocation>
</comment>
<comment type="similarity">
    <text evidence="2">Belongs to the auxin efflux carrier (TC 2.A.69) family.</text>
</comment>
<evidence type="ECO:0000256" key="2">
    <source>
        <dbReference type="ARBA" id="ARBA00010145"/>
    </source>
</evidence>
<dbReference type="InterPro" id="IPR038770">
    <property type="entry name" value="Na+/solute_symporter_sf"/>
</dbReference>
<evidence type="ECO:0000256" key="6">
    <source>
        <dbReference type="ARBA" id="ARBA00022989"/>
    </source>
</evidence>
<comment type="caution">
    <text evidence="9">The sequence shown here is derived from an EMBL/GenBank/DDBJ whole genome shotgun (WGS) entry which is preliminary data.</text>
</comment>
<dbReference type="GO" id="GO:0005886">
    <property type="term" value="C:plasma membrane"/>
    <property type="evidence" value="ECO:0007669"/>
    <property type="project" value="UniProtKB-SubCell"/>
</dbReference>
<evidence type="ECO:0000256" key="1">
    <source>
        <dbReference type="ARBA" id="ARBA00004651"/>
    </source>
</evidence>
<keyword evidence="5 8" id="KW-0812">Transmembrane</keyword>
<evidence type="ECO:0000256" key="7">
    <source>
        <dbReference type="ARBA" id="ARBA00023136"/>
    </source>
</evidence>
<evidence type="ECO:0000313" key="10">
    <source>
        <dbReference type="Proteomes" id="UP000622687"/>
    </source>
</evidence>
<feature type="transmembrane region" description="Helical" evidence="8">
    <location>
        <begin position="288"/>
        <end position="307"/>
    </location>
</feature>
<name>A0A934I1P3_9CLOT</name>
<keyword evidence="6 8" id="KW-1133">Transmembrane helix</keyword>
<feature type="transmembrane region" description="Helical" evidence="8">
    <location>
        <begin position="100"/>
        <end position="122"/>
    </location>
</feature>
<dbReference type="Proteomes" id="UP000622687">
    <property type="component" value="Unassembled WGS sequence"/>
</dbReference>
<feature type="transmembrane region" description="Helical" evidence="8">
    <location>
        <begin position="6"/>
        <end position="24"/>
    </location>
</feature>
<gene>
    <name evidence="9" type="ORF">I6U51_17165</name>
</gene>